<dbReference type="InParanoid" id="A0A1V9XI86"/>
<keyword evidence="4" id="KW-1185">Reference proteome</keyword>
<feature type="compositionally biased region" description="Basic and acidic residues" evidence="1">
    <location>
        <begin position="99"/>
        <end position="119"/>
    </location>
</feature>
<feature type="compositionally biased region" description="Polar residues" evidence="1">
    <location>
        <begin position="637"/>
        <end position="655"/>
    </location>
</feature>
<protein>
    <recommendedName>
        <fullName evidence="2">Protein masquerade clip-domain domain-containing protein</fullName>
    </recommendedName>
</protein>
<dbReference type="InterPro" id="IPR040479">
    <property type="entry name" value="CLIP_SPH_mas"/>
</dbReference>
<feature type="compositionally biased region" description="Basic and acidic residues" evidence="1">
    <location>
        <begin position="667"/>
        <end position="677"/>
    </location>
</feature>
<evidence type="ECO:0000313" key="3">
    <source>
        <dbReference type="EMBL" id="OQR73237.1"/>
    </source>
</evidence>
<dbReference type="AlphaFoldDB" id="A0A1V9XI86"/>
<dbReference type="Proteomes" id="UP000192247">
    <property type="component" value="Unassembled WGS sequence"/>
</dbReference>
<accession>A0A1V9XI86</accession>
<dbReference type="EMBL" id="MNPL01010252">
    <property type="protein sequence ID" value="OQR73237.1"/>
    <property type="molecule type" value="Genomic_DNA"/>
</dbReference>
<feature type="region of interest" description="Disordered" evidence="1">
    <location>
        <begin position="140"/>
        <end position="165"/>
    </location>
</feature>
<evidence type="ECO:0000259" key="2">
    <source>
        <dbReference type="Pfam" id="PF18398"/>
    </source>
</evidence>
<feature type="domain" description="Protein masquerade clip-domain" evidence="2">
    <location>
        <begin position="600"/>
        <end position="633"/>
    </location>
</feature>
<evidence type="ECO:0000313" key="4">
    <source>
        <dbReference type="Proteomes" id="UP000192247"/>
    </source>
</evidence>
<feature type="compositionally biased region" description="Acidic residues" evidence="1">
    <location>
        <begin position="493"/>
        <end position="502"/>
    </location>
</feature>
<comment type="caution">
    <text evidence="3">The sequence shown here is derived from an EMBL/GenBank/DDBJ whole genome shotgun (WGS) entry which is preliminary data.</text>
</comment>
<feature type="region of interest" description="Disordered" evidence="1">
    <location>
        <begin position="98"/>
        <end position="124"/>
    </location>
</feature>
<feature type="region of interest" description="Disordered" evidence="1">
    <location>
        <begin position="479"/>
        <end position="512"/>
    </location>
</feature>
<dbReference type="OrthoDB" id="10064156at2759"/>
<feature type="domain" description="Protein masquerade clip-domain" evidence="2">
    <location>
        <begin position="264"/>
        <end position="296"/>
    </location>
</feature>
<dbReference type="Pfam" id="PF18398">
    <property type="entry name" value="CLIP_SPH_mas"/>
    <property type="match status" value="2"/>
</dbReference>
<proteinExistence type="predicted"/>
<gene>
    <name evidence="3" type="ORF">BIW11_09860</name>
</gene>
<sequence length="677" mass="74687">MQEAHRGKSLSTELVGMVSGLTPEVMHVETRVLPDIFVLPTSKENSKEQYPLGEHPRWTTVLPDTRTTHFDIRLAKEMLHGKLKEGDHSLPVEVRFKHKQYDHTKESKENIEPRSEDRVLLSPHNRATSGRSLFKILAGQQQNSDPNESSGKNQTSSATTEKENKMSPFRFGLQQLFTPRLPVALPAYPQMITYAPQYSAGSLLYPTRAPLLPLYTTTALLPAAAHAARPAPEISPTRMPQQHPAASSIVKAVETTTVAASPDECPGDCVDVFAALMCGQVDEEARCVLSNQRCCVGGTEQVTKFLKRHGSLTKKKKKHSKKYQKNIQHNKESITAATDNGAENANTVKIAVEEGGHLKNTRDVQKILIHSTSTTSSAFSKGDTTKEPAIIQLSSGNGVLQVIGSKDQLWTTRYPNIPKYVTIVTTTRRPHKPQREHATRRMDLYPDDRRLGSTVIYKAENSSPNKGAEITHEELEELARNTKSSKHQKNDCGDVDEVDKDDSEPGRDGIHESVPILAAELDIIKSGAHEVKVRQPYKRKHQKMEAQKCNIRKQAHGNHINDNGKNQDLHDEGVTVDTVYDTELDPSSGQAERTEEQLPACPGNCVLPLFSLFCQPESKTAHVCTAPGRVCCVGASTGPSSVEKSEPASETTENPAQAEAEETINADESHDQECNGR</sequence>
<feature type="region of interest" description="Disordered" evidence="1">
    <location>
        <begin position="636"/>
        <end position="677"/>
    </location>
</feature>
<evidence type="ECO:0000256" key="1">
    <source>
        <dbReference type="SAM" id="MobiDB-lite"/>
    </source>
</evidence>
<feature type="compositionally biased region" description="Polar residues" evidence="1">
    <location>
        <begin position="140"/>
        <end position="159"/>
    </location>
</feature>
<name>A0A1V9XI86_9ACAR</name>
<organism evidence="3 4">
    <name type="scientific">Tropilaelaps mercedesae</name>
    <dbReference type="NCBI Taxonomy" id="418985"/>
    <lineage>
        <taxon>Eukaryota</taxon>
        <taxon>Metazoa</taxon>
        <taxon>Ecdysozoa</taxon>
        <taxon>Arthropoda</taxon>
        <taxon>Chelicerata</taxon>
        <taxon>Arachnida</taxon>
        <taxon>Acari</taxon>
        <taxon>Parasitiformes</taxon>
        <taxon>Mesostigmata</taxon>
        <taxon>Gamasina</taxon>
        <taxon>Dermanyssoidea</taxon>
        <taxon>Laelapidae</taxon>
        <taxon>Tropilaelaps</taxon>
    </lineage>
</organism>
<reference evidence="3 4" key="1">
    <citation type="journal article" date="2017" name="Gigascience">
        <title>Draft genome of the honey bee ectoparasitic mite, Tropilaelaps mercedesae, is shaped by the parasitic life history.</title>
        <authorList>
            <person name="Dong X."/>
            <person name="Armstrong S.D."/>
            <person name="Xia D."/>
            <person name="Makepeace B.L."/>
            <person name="Darby A.C."/>
            <person name="Kadowaki T."/>
        </authorList>
    </citation>
    <scope>NUCLEOTIDE SEQUENCE [LARGE SCALE GENOMIC DNA]</scope>
    <source>
        <strain evidence="3">Wuxi-XJTLU</strain>
    </source>
</reference>